<evidence type="ECO:0000313" key="2">
    <source>
        <dbReference type="Proteomes" id="UP000324091"/>
    </source>
</evidence>
<evidence type="ECO:0000313" key="1">
    <source>
        <dbReference type="EMBL" id="TWW81859.1"/>
    </source>
</evidence>
<keyword evidence="2" id="KW-1185">Reference proteome</keyword>
<dbReference type="EMBL" id="RHFK02000001">
    <property type="protein sequence ID" value="TWW81859.1"/>
    <property type="molecule type" value="Genomic_DNA"/>
</dbReference>
<name>A0A5C6PSJ7_9TELE</name>
<accession>A0A5C6PSJ7</accession>
<proteinExistence type="predicted"/>
<sequence>MDPAHSPSPLARLERIEVVLQQHETMMATAAPEVRQAAQTHEHTLAGLPHTFAREEAKVVFVINHLNGRTQLWGTAGTCASFDQFAAELCKTRLLLPKGPQTVATLIDSGSDVTINGEVAHQFELGWELLPQPVPARAWMDMS</sequence>
<comment type="caution">
    <text evidence="1">The sequence shown here is derived from an EMBL/GenBank/DDBJ whole genome shotgun (WGS) entry which is preliminary data.</text>
</comment>
<gene>
    <name evidence="1" type="ORF">D4764_01G0016740</name>
</gene>
<organism evidence="1 2">
    <name type="scientific">Takifugu flavidus</name>
    <name type="common">sansaifugu</name>
    <dbReference type="NCBI Taxonomy" id="433684"/>
    <lineage>
        <taxon>Eukaryota</taxon>
        <taxon>Metazoa</taxon>
        <taxon>Chordata</taxon>
        <taxon>Craniata</taxon>
        <taxon>Vertebrata</taxon>
        <taxon>Euteleostomi</taxon>
        <taxon>Actinopterygii</taxon>
        <taxon>Neopterygii</taxon>
        <taxon>Teleostei</taxon>
        <taxon>Neoteleostei</taxon>
        <taxon>Acanthomorphata</taxon>
        <taxon>Eupercaria</taxon>
        <taxon>Tetraodontiformes</taxon>
        <taxon>Tetradontoidea</taxon>
        <taxon>Tetraodontidae</taxon>
        <taxon>Takifugu</taxon>
    </lineage>
</organism>
<dbReference type="AlphaFoldDB" id="A0A5C6PSJ7"/>
<reference evidence="1 2" key="1">
    <citation type="submission" date="2019-04" db="EMBL/GenBank/DDBJ databases">
        <title>Chromosome genome assembly for Takifugu flavidus.</title>
        <authorList>
            <person name="Xiao S."/>
        </authorList>
    </citation>
    <scope>NUCLEOTIDE SEQUENCE [LARGE SCALE GENOMIC DNA]</scope>
    <source>
        <strain evidence="1">HTHZ2018</strain>
        <tissue evidence="1">Muscle</tissue>
    </source>
</reference>
<dbReference type="Proteomes" id="UP000324091">
    <property type="component" value="Chromosome 1"/>
</dbReference>
<protein>
    <submittedName>
        <fullName evidence="1">Uncharacterized protein</fullName>
    </submittedName>
</protein>